<dbReference type="GO" id="GO:0006491">
    <property type="term" value="P:N-glycan processing"/>
    <property type="evidence" value="ECO:0007669"/>
    <property type="project" value="TreeGrafter"/>
</dbReference>
<evidence type="ECO:0000256" key="3">
    <source>
        <dbReference type="ARBA" id="ARBA00023136"/>
    </source>
</evidence>
<gene>
    <name evidence="9" type="ORF">OBRU01_15088</name>
</gene>
<keyword evidence="3 6" id="KW-0472">Membrane</keyword>
<evidence type="ECO:0000256" key="1">
    <source>
        <dbReference type="ARBA" id="ARBA00004370"/>
    </source>
</evidence>
<keyword evidence="4" id="KW-1015">Disulfide bond</keyword>
<dbReference type="CDD" id="cd00111">
    <property type="entry name" value="Trefoil"/>
    <property type="match status" value="1"/>
</dbReference>
<dbReference type="Pfam" id="PF01055">
    <property type="entry name" value="Glyco_hydro_31_2nd"/>
    <property type="match status" value="1"/>
</dbReference>
<dbReference type="EMBL" id="JTDY01002859">
    <property type="protein sequence ID" value="KOB70589.1"/>
    <property type="molecule type" value="Genomic_DNA"/>
</dbReference>
<feature type="transmembrane region" description="Helical" evidence="6">
    <location>
        <begin position="41"/>
        <end position="60"/>
    </location>
</feature>
<dbReference type="STRING" id="104452.A0A0L7L5M2"/>
<evidence type="ECO:0000256" key="2">
    <source>
        <dbReference type="ARBA" id="ARBA00007806"/>
    </source>
</evidence>
<dbReference type="SUPFAM" id="SSF51011">
    <property type="entry name" value="Glycosyl hydrolase domain"/>
    <property type="match status" value="1"/>
</dbReference>
<dbReference type="InterPro" id="IPR017853">
    <property type="entry name" value="GH"/>
</dbReference>
<evidence type="ECO:0000259" key="7">
    <source>
        <dbReference type="Pfam" id="PF01055"/>
    </source>
</evidence>
<evidence type="ECO:0000256" key="5">
    <source>
        <dbReference type="RuleBase" id="RU361185"/>
    </source>
</evidence>
<feature type="domain" description="Glycosyl hydrolase family 31 C-terminal" evidence="8">
    <location>
        <begin position="616"/>
        <end position="702"/>
    </location>
</feature>
<dbReference type="SUPFAM" id="SSF74650">
    <property type="entry name" value="Galactose mutarotase-like"/>
    <property type="match status" value="1"/>
</dbReference>
<dbReference type="InterPro" id="IPR013780">
    <property type="entry name" value="Glyco_hydro_b"/>
</dbReference>
<comment type="caution">
    <text evidence="9">The sequence shown here is derived from an EMBL/GenBank/DDBJ whole genome shotgun (WGS) entry which is preliminary data.</text>
</comment>
<evidence type="ECO:0000256" key="4">
    <source>
        <dbReference type="ARBA" id="ARBA00023157"/>
    </source>
</evidence>
<evidence type="ECO:0000256" key="6">
    <source>
        <dbReference type="SAM" id="Phobius"/>
    </source>
</evidence>
<dbReference type="InterPro" id="IPR011013">
    <property type="entry name" value="Gal_mutarotase_sf_dom"/>
</dbReference>
<dbReference type="InterPro" id="IPR000519">
    <property type="entry name" value="P_trefoil_dom"/>
</dbReference>
<dbReference type="GO" id="GO:0005975">
    <property type="term" value="P:carbohydrate metabolic process"/>
    <property type="evidence" value="ECO:0007669"/>
    <property type="project" value="InterPro"/>
</dbReference>
<accession>A0A0L7L5M2</accession>
<keyword evidence="10" id="KW-1185">Reference proteome</keyword>
<dbReference type="GO" id="GO:0030246">
    <property type="term" value="F:carbohydrate binding"/>
    <property type="evidence" value="ECO:0007669"/>
    <property type="project" value="InterPro"/>
</dbReference>
<reference evidence="9 10" key="1">
    <citation type="journal article" date="2015" name="Genome Biol. Evol.">
        <title>The genome of winter moth (Operophtera brumata) provides a genomic perspective on sexual dimorphism and phenology.</title>
        <authorList>
            <person name="Derks M.F."/>
            <person name="Smit S."/>
            <person name="Salis L."/>
            <person name="Schijlen E."/>
            <person name="Bossers A."/>
            <person name="Mateman C."/>
            <person name="Pijl A.S."/>
            <person name="de Ridder D."/>
            <person name="Groenen M.A."/>
            <person name="Visser M.E."/>
            <person name="Megens H.J."/>
        </authorList>
    </citation>
    <scope>NUCLEOTIDE SEQUENCE [LARGE SCALE GENOMIC DNA]</scope>
    <source>
        <strain evidence="9">WM2013NL</strain>
        <tissue evidence="9">Head and thorax</tissue>
    </source>
</reference>
<dbReference type="PANTHER" id="PTHR22762">
    <property type="entry name" value="ALPHA-GLUCOSIDASE"/>
    <property type="match status" value="1"/>
</dbReference>
<dbReference type="PANTHER" id="PTHR22762:SF167">
    <property type="entry name" value="LYSOSOMAL ALPHA-GLUCOSIDASE-LIKE PROTEIN"/>
    <property type="match status" value="1"/>
</dbReference>
<dbReference type="Pfam" id="PF21365">
    <property type="entry name" value="Glyco_hydro_31_3rd"/>
    <property type="match status" value="1"/>
</dbReference>
<sequence length="827" mass="93646">MIPYANDTKNVFEDDDLQYAKEQVKHIKWYHHVLLNRPLKVALALIFVGIVTPILIYQFAFYSSRRANSADGFSFGSCLVPRVSRLPCGLGNVAAEECHHQCCYDSANDMCFHRFPSRFSYIKDQNWAEDIFLRPRVATVPFKSQNSLTNIRLSLDEVSTSHLTITYYNSAELSFYGARIDEKDYEVEISSPELNLVVNSNGRNIFNMVRGPLIASDNIWEIAFKLTDETMYGFGEIPLRDTVKMIYNHKGGVSSIPLIFAKTNATYHGLLIDTVDPTEVSFREDNVVVIRSITNFGLKFHVFVGPKPLDVMKDSHCVTPVVFDDSCEREQSAIVDEGAGILHNAGKRFIPHVSPYIRYEANEMEENENNQTTIRNTTCNSIVEVFKDYMLQDSEGTGPYIGSVGNYDVVYPNYGNITAEFMEKLWAYTTNFDGIVLENSWPLDEAEKFVNETKYFLPHTLPWNATDGHGEKNMHTHNEYSNYFASAFEKLKAVPAWVSSHWMNGNVLINRQEIPTSWSSLQNELTEAALGGVSGHWHWSSPICGDTDNFDAETHINLCVKWYMAATYLPMIAIHSKGTPRHPLSFQGTHRSLMTSALRIRMRLALYFYTTLQEGPLLRPMFYQFPESEALKDLTSQFSVGNDLLIVPNLQPNQAMVHMWMPPGVWYELWSGLRVEGEEGEAVTMATTEADFFTAIRGGAIVVLQKNVKLTAEETRSQSNISLTISLSCVDLEYTAQCHAEGYLYITENVTVHFIADAAQLTVLKIGENPCDGTEPIMAFVIEEVNIYGLNITLNNYDHMRHVDTVIDLCELNNGEILFDFTVPTQV</sequence>
<protein>
    <submittedName>
        <fullName evidence="9">Putative neutral alpha-glucosidase ab</fullName>
    </submittedName>
</protein>
<feature type="domain" description="Glycoside hydrolase family 31 TIM barrel" evidence="7">
    <location>
        <begin position="335"/>
        <end position="610"/>
    </location>
</feature>
<dbReference type="AlphaFoldDB" id="A0A0L7L5M2"/>
<evidence type="ECO:0000313" key="9">
    <source>
        <dbReference type="EMBL" id="KOB70589.1"/>
    </source>
</evidence>
<dbReference type="Gene3D" id="2.60.40.1760">
    <property type="entry name" value="glycosyl hydrolase (family 31)"/>
    <property type="match status" value="1"/>
</dbReference>
<dbReference type="SUPFAM" id="SSF51445">
    <property type="entry name" value="(Trans)glycosidases"/>
    <property type="match status" value="1"/>
</dbReference>
<keyword evidence="5" id="KW-0326">Glycosidase</keyword>
<keyword evidence="6" id="KW-0812">Transmembrane</keyword>
<keyword evidence="6" id="KW-1133">Transmembrane helix</keyword>
<comment type="subcellular location">
    <subcellularLocation>
        <location evidence="1">Membrane</location>
    </subcellularLocation>
</comment>
<dbReference type="InterPro" id="IPR044913">
    <property type="entry name" value="P_trefoil_dom_sf"/>
</dbReference>
<dbReference type="GO" id="GO:0016020">
    <property type="term" value="C:membrane"/>
    <property type="evidence" value="ECO:0007669"/>
    <property type="project" value="UniProtKB-SubCell"/>
</dbReference>
<evidence type="ECO:0000313" key="10">
    <source>
        <dbReference type="Proteomes" id="UP000037510"/>
    </source>
</evidence>
<evidence type="ECO:0000259" key="8">
    <source>
        <dbReference type="Pfam" id="PF21365"/>
    </source>
</evidence>
<dbReference type="Gene3D" id="3.20.20.80">
    <property type="entry name" value="Glycosidases"/>
    <property type="match status" value="1"/>
</dbReference>
<dbReference type="GO" id="GO:0090599">
    <property type="term" value="F:alpha-glucosidase activity"/>
    <property type="evidence" value="ECO:0007669"/>
    <property type="project" value="TreeGrafter"/>
</dbReference>
<name>A0A0L7L5M2_OPEBR</name>
<keyword evidence="5" id="KW-0378">Hydrolase</keyword>
<comment type="similarity">
    <text evidence="2 5">Belongs to the glycosyl hydrolase 31 family.</text>
</comment>
<dbReference type="Proteomes" id="UP000037510">
    <property type="component" value="Unassembled WGS sequence"/>
</dbReference>
<dbReference type="Gene3D" id="2.60.40.1180">
    <property type="entry name" value="Golgi alpha-mannosidase II"/>
    <property type="match status" value="1"/>
</dbReference>
<proteinExistence type="inferred from homology"/>
<dbReference type="InterPro" id="IPR000322">
    <property type="entry name" value="Glyco_hydro_31_TIM"/>
</dbReference>
<dbReference type="SUPFAM" id="SSF57492">
    <property type="entry name" value="Trefoil"/>
    <property type="match status" value="1"/>
</dbReference>
<dbReference type="InterPro" id="IPR048395">
    <property type="entry name" value="Glyco_hydro_31_C"/>
</dbReference>
<organism evidence="9 10">
    <name type="scientific">Operophtera brumata</name>
    <name type="common">Winter moth</name>
    <name type="synonym">Phalaena brumata</name>
    <dbReference type="NCBI Taxonomy" id="104452"/>
    <lineage>
        <taxon>Eukaryota</taxon>
        <taxon>Metazoa</taxon>
        <taxon>Ecdysozoa</taxon>
        <taxon>Arthropoda</taxon>
        <taxon>Hexapoda</taxon>
        <taxon>Insecta</taxon>
        <taxon>Pterygota</taxon>
        <taxon>Neoptera</taxon>
        <taxon>Endopterygota</taxon>
        <taxon>Lepidoptera</taxon>
        <taxon>Glossata</taxon>
        <taxon>Ditrysia</taxon>
        <taxon>Geometroidea</taxon>
        <taxon>Geometridae</taxon>
        <taxon>Larentiinae</taxon>
        <taxon>Operophtera</taxon>
    </lineage>
</organism>